<dbReference type="AlphaFoldDB" id="A0A3A0VN34"/>
<dbReference type="GO" id="GO:0003700">
    <property type="term" value="F:DNA-binding transcription factor activity"/>
    <property type="evidence" value="ECO:0007669"/>
    <property type="project" value="TreeGrafter"/>
</dbReference>
<dbReference type="InterPro" id="IPR000843">
    <property type="entry name" value="HTH_LacI"/>
</dbReference>
<dbReference type="OrthoDB" id="9796186at2"/>
<feature type="domain" description="HTH lacI-type" evidence="5">
    <location>
        <begin position="2"/>
        <end position="56"/>
    </location>
</feature>
<dbReference type="SUPFAM" id="SSF53822">
    <property type="entry name" value="Periplasmic binding protein-like I"/>
    <property type="match status" value="1"/>
</dbReference>
<dbReference type="Proteomes" id="UP000265541">
    <property type="component" value="Unassembled WGS sequence"/>
</dbReference>
<dbReference type="InterPro" id="IPR010982">
    <property type="entry name" value="Lambda_DNA-bd_dom_sf"/>
</dbReference>
<keyword evidence="1" id="KW-0678">Repressor</keyword>
<dbReference type="PRINTS" id="PR00036">
    <property type="entry name" value="HTHLACI"/>
</dbReference>
<evidence type="ECO:0000256" key="3">
    <source>
        <dbReference type="ARBA" id="ARBA00023125"/>
    </source>
</evidence>
<comment type="caution">
    <text evidence="6">The sequence shown here is derived from an EMBL/GenBank/DDBJ whole genome shotgun (WGS) entry which is preliminary data.</text>
</comment>
<evidence type="ECO:0000256" key="1">
    <source>
        <dbReference type="ARBA" id="ARBA00022491"/>
    </source>
</evidence>
<dbReference type="PROSITE" id="PS00356">
    <property type="entry name" value="HTH_LACI_1"/>
    <property type="match status" value="1"/>
</dbReference>
<dbReference type="InterPro" id="IPR001761">
    <property type="entry name" value="Peripla_BP/Lac1_sug-bd_dom"/>
</dbReference>
<dbReference type="RefSeq" id="WP_119485762.1">
    <property type="nucleotide sequence ID" value="NZ_QYJN01000005.1"/>
</dbReference>
<evidence type="ECO:0000256" key="2">
    <source>
        <dbReference type="ARBA" id="ARBA00023015"/>
    </source>
</evidence>
<reference evidence="6 7" key="1">
    <citation type="journal article" date="2016" name="Front. Microbiol.">
        <title>Comprehensive Phylogenetic Analysis of Bovine Non-aureus Staphylococci Species Based on Whole-Genome Sequencing.</title>
        <authorList>
            <person name="Naushad S."/>
            <person name="Barkema H.W."/>
            <person name="Luby C."/>
            <person name="Condas L.A."/>
            <person name="Nobrega D.B."/>
            <person name="Carson D.A."/>
            <person name="De Buck J."/>
        </authorList>
    </citation>
    <scope>NUCLEOTIDE SEQUENCE [LARGE SCALE GENOMIC DNA]</scope>
    <source>
        <strain evidence="6 7">SNUC 4781</strain>
    </source>
</reference>
<dbReference type="EMBL" id="QYJN01000005">
    <property type="protein sequence ID" value="RIP33431.1"/>
    <property type="molecule type" value="Genomic_DNA"/>
</dbReference>
<proteinExistence type="predicted"/>
<protein>
    <submittedName>
        <fullName evidence="6">LacI family transcriptional regulator</fullName>
    </submittedName>
</protein>
<dbReference type="Gene3D" id="1.10.260.40">
    <property type="entry name" value="lambda repressor-like DNA-binding domains"/>
    <property type="match status" value="1"/>
</dbReference>
<evidence type="ECO:0000256" key="4">
    <source>
        <dbReference type="ARBA" id="ARBA00023163"/>
    </source>
</evidence>
<sequence>MTTIKEVAQLAGVSVATVSRVINNNGYVKLDTRKQIERAIKQLNYKPNEAARTLFKKKSKIIGLLLPDISNPFFMLIARGVEDIALKHGFQVLIGNSDNSLEKAKGYISTFNSHNCMGVISTAFDHHSIVELLETQDFPFVFVDRLNAQQHGVSTNHYRGGQLQARIVINGDAQCVLLLHEDLSIEVFNLRSRGAKDVLKQANIKVMEYSVSLLQDTVLFNKILQEHHIDSIICSNDIIAIQALGITQQLNYKVPEGIQIVGYDNIPFSKMTFPQISTVDQSAYHLGTTAVSKLLNIDGMCCEEIELTIKHRQSTRN</sequence>
<keyword evidence="4" id="KW-0804">Transcription</keyword>
<evidence type="ECO:0000313" key="7">
    <source>
        <dbReference type="Proteomes" id="UP000265541"/>
    </source>
</evidence>
<keyword evidence="2" id="KW-0805">Transcription regulation</keyword>
<dbReference type="GO" id="GO:0000976">
    <property type="term" value="F:transcription cis-regulatory region binding"/>
    <property type="evidence" value="ECO:0007669"/>
    <property type="project" value="TreeGrafter"/>
</dbReference>
<dbReference type="PANTHER" id="PTHR30146">
    <property type="entry name" value="LACI-RELATED TRANSCRIPTIONAL REPRESSOR"/>
    <property type="match status" value="1"/>
</dbReference>
<dbReference type="PANTHER" id="PTHR30146:SF95">
    <property type="entry name" value="RIBOSE OPERON REPRESSOR"/>
    <property type="match status" value="1"/>
</dbReference>
<dbReference type="Gene3D" id="3.40.50.2300">
    <property type="match status" value="2"/>
</dbReference>
<dbReference type="SUPFAM" id="SSF47413">
    <property type="entry name" value="lambda repressor-like DNA-binding domains"/>
    <property type="match status" value="1"/>
</dbReference>
<evidence type="ECO:0000313" key="6">
    <source>
        <dbReference type="EMBL" id="RIP33431.1"/>
    </source>
</evidence>
<organism evidence="6 7">
    <name type="scientific">Staphylococcus gallinarum</name>
    <dbReference type="NCBI Taxonomy" id="1293"/>
    <lineage>
        <taxon>Bacteria</taxon>
        <taxon>Bacillati</taxon>
        <taxon>Bacillota</taxon>
        <taxon>Bacilli</taxon>
        <taxon>Bacillales</taxon>
        <taxon>Staphylococcaceae</taxon>
        <taxon>Staphylococcus</taxon>
    </lineage>
</organism>
<dbReference type="InterPro" id="IPR028082">
    <property type="entry name" value="Peripla_BP_I"/>
</dbReference>
<dbReference type="CDD" id="cd01392">
    <property type="entry name" value="HTH_LacI"/>
    <property type="match status" value="1"/>
</dbReference>
<dbReference type="SMART" id="SM00354">
    <property type="entry name" value="HTH_LACI"/>
    <property type="match status" value="1"/>
</dbReference>
<name>A0A3A0VN34_STAGA</name>
<dbReference type="Pfam" id="PF00356">
    <property type="entry name" value="LacI"/>
    <property type="match status" value="1"/>
</dbReference>
<gene>
    <name evidence="6" type="ORF">BUZ14_09985</name>
</gene>
<evidence type="ECO:0000259" key="5">
    <source>
        <dbReference type="PROSITE" id="PS50932"/>
    </source>
</evidence>
<dbReference type="Pfam" id="PF00532">
    <property type="entry name" value="Peripla_BP_1"/>
    <property type="match status" value="1"/>
</dbReference>
<dbReference type="PROSITE" id="PS50932">
    <property type="entry name" value="HTH_LACI_2"/>
    <property type="match status" value="1"/>
</dbReference>
<keyword evidence="3" id="KW-0238">DNA-binding</keyword>
<accession>A0A3A0VN34</accession>